<keyword evidence="6" id="KW-1133">Transmembrane helix</keyword>
<dbReference type="GO" id="GO:0004016">
    <property type="term" value="F:adenylate cyclase activity"/>
    <property type="evidence" value="ECO:0007669"/>
    <property type="project" value="TreeGrafter"/>
</dbReference>
<sequence length="1135" mass="131237">MEEAGMNIRSLLILTVTLHTFYGYESGLFRSFGQWYPDGNTQQPELDVKDCDEIYAQSLPERTLVSACYINCNQMSKKDSEALGSFTSPDHMFSWYLITMLNNTILDSLAYFDCLSTMYGSLPRLSICLRTTAGCKYRMCLISLLKPEMYYGPFFQEFYLTMTYPRKRTVVSFYEVLPLLSSALHYAKLLLAYVGKDTKIAVLHIRDTYDTVKNDWCNDFIDGLYRNTLHKQRVVKVLSSNKLGRGHLFNILNQFRGTNRVVIVCGYMSAFVTWFRRTVTYFEEIMNALKFIYIDYEFRHSLEGIVNLFPEEYEQMAPEYLHSSTQVFQLRALYDCSEDVGRNPFINACQRLLSIAAQMAHMKQKKRESLQMARNRLILLAERFFQLRKAIAIFPRGEPGLSARYLEKAFDEIVENVTIEVSSEDTLFAKVYNIFVPDGEGPLREQFYCRVTFKPGTNCTISAVPPINDTVFLLPKVESKKWIVRTGFIMLILLTIALIFQYSQRRRFRQSHSSDAMQQRCAGTFLKIYKPCNFILMDDFMRSVSRIVKRNAVVWSEYPEGVTKLRRQLLEQCFFHNPPLLPCYLHGSPVGLRAFKIQDGASKRELLERMEVLRAGLDHPNVQKLIGSMLDRRLYVAVFEGAGRACLREFLDVINVRWDWPFKLVVLHDLAHGMEFIHMKGVGYHGSLSTSSCYFDLHMRVKISLTDFQCLAQFCDLPTMVDESDAIAQLWIAPEILRWGSENQAMDKADVYSFSIIMQEIFYQHGPFYVQVDQLPEQKLGHRSRERARAIVNLVKQRRKPAPFRPYADKLEAKHRTLVELMIRCWLEIPSERPTFQRIAEAFAAEVGGCDLRWNIGNIYHRLLLLTRHLHRTVQKRHSALFNEMVETQGFLYHLFPPDLATRLITSVSVPPRVYNSTTIYFSDIVGFTDVSSVNEPEDICKMLDILFTGYDSILSYYQVYPVTRIGDAYVLASGLGGSLHPSVYAREMAMVALQVVHMVRCLRFSFLKGHVKKLRIRTGIASGTCMGGLIGQLDKTPQFMLVGHLVEVAQSMEGKGRPMRIHIEQSTYDLIKTHTDLFRFSYHTHYVTEDNKILRAYWLDSVKWPISLQGRIDGKRLVDVFPEEEIENQIGDLR</sequence>
<evidence type="ECO:0000313" key="15">
    <source>
        <dbReference type="Proteomes" id="UP000030764"/>
    </source>
</evidence>
<accession>A0A085MCY8</accession>
<dbReference type="InterPro" id="IPR000719">
    <property type="entry name" value="Prot_kinase_dom"/>
</dbReference>
<dbReference type="Proteomes" id="UP000030758">
    <property type="component" value="Unassembled WGS sequence"/>
</dbReference>
<feature type="domain" description="Protein kinase" evidence="11">
    <location>
        <begin position="514"/>
        <end position="864"/>
    </location>
</feature>
<evidence type="ECO:0000256" key="7">
    <source>
        <dbReference type="ARBA" id="ARBA00023136"/>
    </source>
</evidence>
<evidence type="ECO:0000256" key="6">
    <source>
        <dbReference type="ARBA" id="ARBA00022989"/>
    </source>
</evidence>
<evidence type="ECO:0000256" key="9">
    <source>
        <dbReference type="ARBA" id="ARBA00023239"/>
    </source>
</evidence>
<name>A0A085MCY8_9BILA</name>
<protein>
    <recommendedName>
        <fullName evidence="3">guanylate cyclase</fullName>
        <ecNumber evidence="3">4.6.1.2</ecNumber>
    </recommendedName>
</protein>
<evidence type="ECO:0000256" key="2">
    <source>
        <dbReference type="ARBA" id="ARBA00004167"/>
    </source>
</evidence>
<comment type="subcellular location">
    <subcellularLocation>
        <location evidence="2">Membrane</location>
        <topology evidence="2">Single-pass membrane protein</topology>
    </subcellularLocation>
</comment>
<evidence type="ECO:0000313" key="14">
    <source>
        <dbReference type="EMBL" id="KFD72558.1"/>
    </source>
</evidence>
<evidence type="ECO:0000256" key="1">
    <source>
        <dbReference type="ARBA" id="ARBA00001436"/>
    </source>
</evidence>
<dbReference type="GO" id="GO:0005524">
    <property type="term" value="F:ATP binding"/>
    <property type="evidence" value="ECO:0007669"/>
    <property type="project" value="InterPro"/>
</dbReference>
<keyword evidence="8" id="KW-0325">Glycoprotein</keyword>
<dbReference type="Gene3D" id="1.10.510.10">
    <property type="entry name" value="Transferase(Phosphotransferase) domain 1"/>
    <property type="match status" value="1"/>
</dbReference>
<keyword evidence="9" id="KW-0456">Lyase</keyword>
<dbReference type="EMBL" id="KL363202">
    <property type="protein sequence ID" value="KFD55084.1"/>
    <property type="molecule type" value="Genomic_DNA"/>
</dbReference>
<dbReference type="InterPro" id="IPR001054">
    <property type="entry name" value="A/G_cyclase"/>
</dbReference>
<dbReference type="PANTHER" id="PTHR11920">
    <property type="entry name" value="GUANYLYL CYCLASE"/>
    <property type="match status" value="1"/>
</dbReference>
<keyword evidence="10" id="KW-0141">cGMP biosynthesis</keyword>
<evidence type="ECO:0000256" key="5">
    <source>
        <dbReference type="ARBA" id="ARBA00022741"/>
    </source>
</evidence>
<evidence type="ECO:0000259" key="12">
    <source>
        <dbReference type="PROSITE" id="PS50125"/>
    </source>
</evidence>
<dbReference type="PROSITE" id="PS50125">
    <property type="entry name" value="GUANYLATE_CYCLASE_2"/>
    <property type="match status" value="1"/>
</dbReference>
<dbReference type="GO" id="GO:0004383">
    <property type="term" value="F:guanylate cyclase activity"/>
    <property type="evidence" value="ECO:0007669"/>
    <property type="project" value="UniProtKB-EC"/>
</dbReference>
<evidence type="ECO:0000259" key="11">
    <source>
        <dbReference type="PROSITE" id="PS50011"/>
    </source>
</evidence>
<dbReference type="GO" id="GO:0005886">
    <property type="term" value="C:plasma membrane"/>
    <property type="evidence" value="ECO:0007669"/>
    <property type="project" value="TreeGrafter"/>
</dbReference>
<feature type="domain" description="Guanylate cyclase" evidence="12">
    <location>
        <begin position="919"/>
        <end position="1054"/>
    </location>
</feature>
<dbReference type="GO" id="GO:0035556">
    <property type="term" value="P:intracellular signal transduction"/>
    <property type="evidence" value="ECO:0007669"/>
    <property type="project" value="InterPro"/>
</dbReference>
<dbReference type="SMART" id="SM00044">
    <property type="entry name" value="CYCc"/>
    <property type="match status" value="1"/>
</dbReference>
<dbReference type="CDD" id="cd07302">
    <property type="entry name" value="CHD"/>
    <property type="match status" value="1"/>
</dbReference>
<keyword evidence="5" id="KW-0547">Nucleotide-binding</keyword>
<dbReference type="InterPro" id="IPR050401">
    <property type="entry name" value="Cyclic_nucleotide_synthase"/>
</dbReference>
<evidence type="ECO:0000256" key="4">
    <source>
        <dbReference type="ARBA" id="ARBA00022692"/>
    </source>
</evidence>
<dbReference type="SUPFAM" id="SSF56112">
    <property type="entry name" value="Protein kinase-like (PK-like)"/>
    <property type="match status" value="1"/>
</dbReference>
<dbReference type="PROSITE" id="PS50011">
    <property type="entry name" value="PROTEIN_KINASE_DOM"/>
    <property type="match status" value="1"/>
</dbReference>
<gene>
    <name evidence="13" type="ORF">M513_04002</name>
    <name evidence="14" type="ORF">M514_04002</name>
</gene>
<organism evidence="13 15">
    <name type="scientific">Trichuris suis</name>
    <name type="common">pig whipworm</name>
    <dbReference type="NCBI Taxonomy" id="68888"/>
    <lineage>
        <taxon>Eukaryota</taxon>
        <taxon>Metazoa</taxon>
        <taxon>Ecdysozoa</taxon>
        <taxon>Nematoda</taxon>
        <taxon>Enoplea</taxon>
        <taxon>Dorylaimia</taxon>
        <taxon>Trichinellida</taxon>
        <taxon>Trichuridae</taxon>
        <taxon>Trichuris</taxon>
    </lineage>
</organism>
<evidence type="ECO:0000256" key="10">
    <source>
        <dbReference type="ARBA" id="ARBA00023293"/>
    </source>
</evidence>
<comment type="catalytic activity">
    <reaction evidence="1">
        <text>GTP = 3',5'-cyclic GMP + diphosphate</text>
        <dbReference type="Rhea" id="RHEA:13665"/>
        <dbReference type="ChEBI" id="CHEBI:33019"/>
        <dbReference type="ChEBI" id="CHEBI:37565"/>
        <dbReference type="ChEBI" id="CHEBI:57746"/>
        <dbReference type="EC" id="4.6.1.2"/>
    </reaction>
</comment>
<reference evidence="13 15" key="1">
    <citation type="journal article" date="2014" name="Nat. Genet.">
        <title>Genome and transcriptome of the porcine whipworm Trichuris suis.</title>
        <authorList>
            <person name="Jex A.R."/>
            <person name="Nejsum P."/>
            <person name="Schwarz E.M."/>
            <person name="Hu L."/>
            <person name="Young N.D."/>
            <person name="Hall R.S."/>
            <person name="Korhonen P.K."/>
            <person name="Liao S."/>
            <person name="Thamsborg S."/>
            <person name="Xia J."/>
            <person name="Xu P."/>
            <person name="Wang S."/>
            <person name="Scheerlinck J.P."/>
            <person name="Hofmann A."/>
            <person name="Sternberg P.W."/>
            <person name="Wang J."/>
            <person name="Gasser R.B."/>
        </authorList>
    </citation>
    <scope>NUCLEOTIDE SEQUENCE [LARGE SCALE GENOMIC DNA]</scope>
    <source>
        <strain evidence="14">DCEP-RM93F</strain>
        <strain evidence="13">DCEP-RM93M</strain>
    </source>
</reference>
<proteinExistence type="predicted"/>
<keyword evidence="4" id="KW-0812">Transmembrane</keyword>
<dbReference type="Pfam" id="PF00211">
    <property type="entry name" value="Guanylate_cyc"/>
    <property type="match status" value="1"/>
</dbReference>
<evidence type="ECO:0000256" key="8">
    <source>
        <dbReference type="ARBA" id="ARBA00023180"/>
    </source>
</evidence>
<dbReference type="GO" id="GO:0007168">
    <property type="term" value="P:receptor guanylyl cyclase signaling pathway"/>
    <property type="evidence" value="ECO:0007669"/>
    <property type="project" value="TreeGrafter"/>
</dbReference>
<dbReference type="InterPro" id="IPR011009">
    <property type="entry name" value="Kinase-like_dom_sf"/>
</dbReference>
<keyword evidence="15" id="KW-1185">Reference proteome</keyword>
<dbReference type="Proteomes" id="UP000030764">
    <property type="component" value="Unassembled WGS sequence"/>
</dbReference>
<dbReference type="Pfam" id="PF07714">
    <property type="entry name" value="PK_Tyr_Ser-Thr"/>
    <property type="match status" value="1"/>
</dbReference>
<dbReference type="Gene3D" id="3.30.70.1230">
    <property type="entry name" value="Nucleotide cyclase"/>
    <property type="match status" value="1"/>
</dbReference>
<dbReference type="PANTHER" id="PTHR11920:SF335">
    <property type="entry name" value="GUANYLATE CYCLASE"/>
    <property type="match status" value="1"/>
</dbReference>
<evidence type="ECO:0000256" key="3">
    <source>
        <dbReference type="ARBA" id="ARBA00012202"/>
    </source>
</evidence>
<dbReference type="GO" id="GO:0001653">
    <property type="term" value="F:peptide receptor activity"/>
    <property type="evidence" value="ECO:0007669"/>
    <property type="project" value="TreeGrafter"/>
</dbReference>
<dbReference type="EC" id="4.6.1.2" evidence="3"/>
<dbReference type="InterPro" id="IPR029787">
    <property type="entry name" value="Nucleotide_cyclase"/>
</dbReference>
<dbReference type="EMBL" id="KL367477">
    <property type="protein sequence ID" value="KFD72558.1"/>
    <property type="molecule type" value="Genomic_DNA"/>
</dbReference>
<evidence type="ECO:0000313" key="13">
    <source>
        <dbReference type="EMBL" id="KFD55084.1"/>
    </source>
</evidence>
<dbReference type="GO" id="GO:0004672">
    <property type="term" value="F:protein kinase activity"/>
    <property type="evidence" value="ECO:0007669"/>
    <property type="project" value="InterPro"/>
</dbReference>
<dbReference type="SUPFAM" id="SSF55073">
    <property type="entry name" value="Nucleotide cyclase"/>
    <property type="match status" value="1"/>
</dbReference>
<dbReference type="AlphaFoldDB" id="A0A085MCY8"/>
<keyword evidence="7" id="KW-0472">Membrane</keyword>
<dbReference type="InterPro" id="IPR001245">
    <property type="entry name" value="Ser-Thr/Tyr_kinase_cat_dom"/>
</dbReference>